<dbReference type="Pfam" id="PF00072">
    <property type="entry name" value="Response_reg"/>
    <property type="match status" value="1"/>
</dbReference>
<dbReference type="PANTHER" id="PTHR43214">
    <property type="entry name" value="TWO-COMPONENT RESPONSE REGULATOR"/>
    <property type="match status" value="1"/>
</dbReference>
<accession>A0A5B8U717</accession>
<dbReference type="PROSITE" id="PS50110">
    <property type="entry name" value="RESPONSE_REGULATORY"/>
    <property type="match status" value="1"/>
</dbReference>
<evidence type="ECO:0000256" key="1">
    <source>
        <dbReference type="ARBA" id="ARBA00022553"/>
    </source>
</evidence>
<dbReference type="InterPro" id="IPR039420">
    <property type="entry name" value="WalR-like"/>
</dbReference>
<dbReference type="InterPro" id="IPR016032">
    <property type="entry name" value="Sig_transdc_resp-reg_C-effctor"/>
</dbReference>
<dbReference type="GO" id="GO:0003677">
    <property type="term" value="F:DNA binding"/>
    <property type="evidence" value="ECO:0007669"/>
    <property type="project" value="UniProtKB-KW"/>
</dbReference>
<sequence length="237" mass="25619">MGGLRRRAEHGVMSDQTRSAVRPPAQRSREPAPRPFRVLVADDHPLVLDGLVRALLDDGRFEVVGQASDGASAIVLADELGPDLAVLDVRMPGMDGLQAMEAIVEHVPRTRVVLLSAFDDELVITSAVAAGAAGYVLKDTDRRTICDALARVAGGETVLPEAGPRPERPSSARPELTLRERNVLLLVGNGWDHKLIASWMDLEPEDVDWYLSRAFVKLGVDEPDRAVLSARACGLLP</sequence>
<dbReference type="SUPFAM" id="SSF46894">
    <property type="entry name" value="C-terminal effector domain of the bipartite response regulators"/>
    <property type="match status" value="1"/>
</dbReference>
<dbReference type="EMBL" id="CP042430">
    <property type="protein sequence ID" value="QEC48790.1"/>
    <property type="molecule type" value="Genomic_DNA"/>
</dbReference>
<dbReference type="Pfam" id="PF00196">
    <property type="entry name" value="GerE"/>
    <property type="match status" value="1"/>
</dbReference>
<dbReference type="InterPro" id="IPR058245">
    <property type="entry name" value="NreC/VraR/RcsB-like_REC"/>
</dbReference>
<protein>
    <submittedName>
        <fullName evidence="6">Response regulator transcription factor</fullName>
    </submittedName>
</protein>
<evidence type="ECO:0000259" key="5">
    <source>
        <dbReference type="PROSITE" id="PS50110"/>
    </source>
</evidence>
<dbReference type="SUPFAM" id="SSF52172">
    <property type="entry name" value="CheY-like"/>
    <property type="match status" value="1"/>
</dbReference>
<name>A0A5B8U717_9ACTN</name>
<dbReference type="Gene3D" id="3.40.50.2300">
    <property type="match status" value="1"/>
</dbReference>
<organism evidence="6 7">
    <name type="scientific">Baekduia soli</name>
    <dbReference type="NCBI Taxonomy" id="496014"/>
    <lineage>
        <taxon>Bacteria</taxon>
        <taxon>Bacillati</taxon>
        <taxon>Actinomycetota</taxon>
        <taxon>Thermoleophilia</taxon>
        <taxon>Solirubrobacterales</taxon>
        <taxon>Baekduiaceae</taxon>
        <taxon>Baekduia</taxon>
    </lineage>
</organism>
<feature type="modified residue" description="4-aspartylphosphate" evidence="3">
    <location>
        <position position="88"/>
    </location>
</feature>
<dbReference type="CDD" id="cd17535">
    <property type="entry name" value="REC_NarL-like"/>
    <property type="match status" value="1"/>
</dbReference>
<evidence type="ECO:0000256" key="3">
    <source>
        <dbReference type="PROSITE-ProRule" id="PRU00169"/>
    </source>
</evidence>
<gene>
    <name evidence="6" type="ORF">FSW04_15215</name>
</gene>
<dbReference type="SMART" id="SM00421">
    <property type="entry name" value="HTH_LUXR"/>
    <property type="match status" value="1"/>
</dbReference>
<keyword evidence="2" id="KW-0238">DNA-binding</keyword>
<evidence type="ECO:0000256" key="2">
    <source>
        <dbReference type="ARBA" id="ARBA00023125"/>
    </source>
</evidence>
<keyword evidence="7" id="KW-1185">Reference proteome</keyword>
<evidence type="ECO:0000256" key="4">
    <source>
        <dbReference type="SAM" id="MobiDB-lite"/>
    </source>
</evidence>
<feature type="domain" description="Response regulatory" evidence="5">
    <location>
        <begin position="37"/>
        <end position="153"/>
    </location>
</feature>
<reference evidence="6 7" key="1">
    <citation type="journal article" date="2018" name="J. Microbiol.">
        <title>Baekduia soli gen. nov., sp. nov., a novel bacterium isolated from the soil of Baekdu Mountain and proposal of a novel family name, Baekduiaceae fam. nov.</title>
        <authorList>
            <person name="An D.S."/>
            <person name="Siddiqi M.Z."/>
            <person name="Kim K.H."/>
            <person name="Yu H.S."/>
            <person name="Im W.T."/>
        </authorList>
    </citation>
    <scope>NUCLEOTIDE SEQUENCE [LARGE SCALE GENOMIC DNA]</scope>
    <source>
        <strain evidence="6 7">BR7-21</strain>
    </source>
</reference>
<dbReference type="AlphaFoldDB" id="A0A5B8U717"/>
<dbReference type="OrthoDB" id="9808843at2"/>
<proteinExistence type="predicted"/>
<dbReference type="GO" id="GO:0000160">
    <property type="term" value="P:phosphorelay signal transduction system"/>
    <property type="evidence" value="ECO:0007669"/>
    <property type="project" value="InterPro"/>
</dbReference>
<evidence type="ECO:0000313" key="6">
    <source>
        <dbReference type="EMBL" id="QEC48790.1"/>
    </source>
</evidence>
<dbReference type="GO" id="GO:0006355">
    <property type="term" value="P:regulation of DNA-templated transcription"/>
    <property type="evidence" value="ECO:0007669"/>
    <property type="project" value="InterPro"/>
</dbReference>
<dbReference type="Proteomes" id="UP000321805">
    <property type="component" value="Chromosome"/>
</dbReference>
<dbReference type="InterPro" id="IPR011006">
    <property type="entry name" value="CheY-like_superfamily"/>
</dbReference>
<dbReference type="SMART" id="SM00448">
    <property type="entry name" value="REC"/>
    <property type="match status" value="1"/>
</dbReference>
<evidence type="ECO:0000313" key="7">
    <source>
        <dbReference type="Proteomes" id="UP000321805"/>
    </source>
</evidence>
<keyword evidence="1 3" id="KW-0597">Phosphoprotein</keyword>
<dbReference type="InterPro" id="IPR001789">
    <property type="entry name" value="Sig_transdc_resp-reg_receiver"/>
</dbReference>
<dbReference type="KEGG" id="bsol:FSW04_15215"/>
<dbReference type="InterPro" id="IPR000792">
    <property type="entry name" value="Tscrpt_reg_LuxR_C"/>
</dbReference>
<feature type="region of interest" description="Disordered" evidence="4">
    <location>
        <begin position="1"/>
        <end position="34"/>
    </location>
</feature>